<proteinExistence type="predicted"/>
<accession>A0A0K1PA05</accession>
<organism evidence="2 3">
    <name type="scientific">Vulgatibacter incomptus</name>
    <dbReference type="NCBI Taxonomy" id="1391653"/>
    <lineage>
        <taxon>Bacteria</taxon>
        <taxon>Pseudomonadati</taxon>
        <taxon>Myxococcota</taxon>
        <taxon>Myxococcia</taxon>
        <taxon>Myxococcales</taxon>
        <taxon>Cystobacterineae</taxon>
        <taxon>Vulgatibacteraceae</taxon>
        <taxon>Vulgatibacter</taxon>
    </lineage>
</organism>
<evidence type="ECO:0000313" key="3">
    <source>
        <dbReference type="Proteomes" id="UP000055590"/>
    </source>
</evidence>
<name>A0A0K1PA05_9BACT</name>
<protein>
    <submittedName>
        <fullName evidence="2">Uncharacterized protein</fullName>
    </submittedName>
</protein>
<feature type="region of interest" description="Disordered" evidence="1">
    <location>
        <begin position="22"/>
        <end position="47"/>
    </location>
</feature>
<dbReference type="KEGG" id="vin:AKJ08_0336"/>
<reference evidence="2 3" key="1">
    <citation type="submission" date="2015-08" db="EMBL/GenBank/DDBJ databases">
        <authorList>
            <person name="Babu N.S."/>
            <person name="Beckwith C.J."/>
            <person name="Beseler K.G."/>
            <person name="Brison A."/>
            <person name="Carone J.V."/>
            <person name="Caskin T.P."/>
            <person name="Diamond M."/>
            <person name="Durham M.E."/>
            <person name="Foxe J.M."/>
            <person name="Go M."/>
            <person name="Henderson B.A."/>
            <person name="Jones I.B."/>
            <person name="McGettigan J.A."/>
            <person name="Micheletti S.J."/>
            <person name="Nasrallah M.E."/>
            <person name="Ortiz D."/>
            <person name="Piller C.R."/>
            <person name="Privatt S.R."/>
            <person name="Schneider S.L."/>
            <person name="Sharp S."/>
            <person name="Smith T.C."/>
            <person name="Stanton J.D."/>
            <person name="Ullery H.E."/>
            <person name="Wilson R.J."/>
            <person name="Serrano M.G."/>
            <person name="Buck G."/>
            <person name="Lee V."/>
            <person name="Wang Y."/>
            <person name="Carvalho R."/>
            <person name="Voegtly L."/>
            <person name="Shi R."/>
            <person name="Duckworth R."/>
            <person name="Johnson A."/>
            <person name="Loviza R."/>
            <person name="Walstead R."/>
            <person name="Shah Z."/>
            <person name="Kiflezghi M."/>
            <person name="Wade K."/>
            <person name="Ball S.L."/>
            <person name="Bradley K.W."/>
            <person name="Asai D.J."/>
            <person name="Bowman C.A."/>
            <person name="Russell D.A."/>
            <person name="Pope W.H."/>
            <person name="Jacobs-Sera D."/>
            <person name="Hendrix R.W."/>
            <person name="Hatfull G.F."/>
        </authorList>
    </citation>
    <scope>NUCLEOTIDE SEQUENCE [LARGE SCALE GENOMIC DNA]</scope>
    <source>
        <strain evidence="2 3">DSM 27710</strain>
    </source>
</reference>
<dbReference type="AlphaFoldDB" id="A0A0K1PA05"/>
<dbReference type="EMBL" id="CP012332">
    <property type="protein sequence ID" value="AKU89949.1"/>
    <property type="molecule type" value="Genomic_DNA"/>
</dbReference>
<dbReference type="STRING" id="1391653.AKJ08_0336"/>
<dbReference type="Proteomes" id="UP000055590">
    <property type="component" value="Chromosome"/>
</dbReference>
<gene>
    <name evidence="2" type="ORF">AKJ08_0336</name>
</gene>
<evidence type="ECO:0000313" key="2">
    <source>
        <dbReference type="EMBL" id="AKU89949.1"/>
    </source>
</evidence>
<keyword evidence="3" id="KW-1185">Reference proteome</keyword>
<sequence>MRGRRIATFAARRVLCLRRRSRPGGRRWVQETAHGRQSPGFAGQGAG</sequence>
<evidence type="ECO:0000256" key="1">
    <source>
        <dbReference type="SAM" id="MobiDB-lite"/>
    </source>
</evidence>